<accession>A0ABP3Y4K0</accession>
<dbReference type="Gene3D" id="3.90.1150.200">
    <property type="match status" value="1"/>
</dbReference>
<dbReference type="SUPFAM" id="SSF159888">
    <property type="entry name" value="YdhG-like"/>
    <property type="match status" value="1"/>
</dbReference>
<evidence type="ECO:0000313" key="2">
    <source>
        <dbReference type="EMBL" id="GAA0875673.1"/>
    </source>
</evidence>
<evidence type="ECO:0000259" key="1">
    <source>
        <dbReference type="Pfam" id="PF08818"/>
    </source>
</evidence>
<name>A0ABP3Y4K0_9FLAO</name>
<comment type="caution">
    <text evidence="2">The sequence shown here is derived from an EMBL/GenBank/DDBJ whole genome shotgun (WGS) entry which is preliminary data.</text>
</comment>
<reference evidence="3" key="1">
    <citation type="journal article" date="2019" name="Int. J. Syst. Evol. Microbiol.">
        <title>The Global Catalogue of Microorganisms (GCM) 10K type strain sequencing project: providing services to taxonomists for standard genome sequencing and annotation.</title>
        <authorList>
            <consortium name="The Broad Institute Genomics Platform"/>
            <consortium name="The Broad Institute Genome Sequencing Center for Infectious Disease"/>
            <person name="Wu L."/>
            <person name="Ma J."/>
        </authorList>
    </citation>
    <scope>NUCLEOTIDE SEQUENCE [LARGE SCALE GENOMIC DNA]</scope>
    <source>
        <strain evidence="3">JCM 16083</strain>
    </source>
</reference>
<feature type="domain" description="YdhG-like" evidence="1">
    <location>
        <begin position="24"/>
        <end position="114"/>
    </location>
</feature>
<protein>
    <submittedName>
        <fullName evidence="2">DUF1801 domain-containing protein</fullName>
    </submittedName>
</protein>
<dbReference type="Pfam" id="PF08818">
    <property type="entry name" value="DUF1801"/>
    <property type="match status" value="1"/>
</dbReference>
<sequence>MAMKEIAASVDEYIVGFPEEVQIILQKIRTSIVSGRHDINESISYGMPAYKLKGKPLVYFAGYKNHIGFYATPSGHEEFEKELAVYKRGKGSVQFPLNKPIPFKLIERMVKFRIEEVLGGKE</sequence>
<evidence type="ECO:0000313" key="3">
    <source>
        <dbReference type="Proteomes" id="UP001501126"/>
    </source>
</evidence>
<dbReference type="InterPro" id="IPR014922">
    <property type="entry name" value="YdhG-like"/>
</dbReference>
<organism evidence="2 3">
    <name type="scientific">Wandonia haliotis</name>
    <dbReference type="NCBI Taxonomy" id="574963"/>
    <lineage>
        <taxon>Bacteria</taxon>
        <taxon>Pseudomonadati</taxon>
        <taxon>Bacteroidota</taxon>
        <taxon>Flavobacteriia</taxon>
        <taxon>Flavobacteriales</taxon>
        <taxon>Crocinitomicaceae</taxon>
        <taxon>Wandonia</taxon>
    </lineage>
</organism>
<dbReference type="Proteomes" id="UP001501126">
    <property type="component" value="Unassembled WGS sequence"/>
</dbReference>
<keyword evidence="3" id="KW-1185">Reference proteome</keyword>
<proteinExistence type="predicted"/>
<dbReference type="EMBL" id="BAAAFH010000011">
    <property type="protein sequence ID" value="GAA0875673.1"/>
    <property type="molecule type" value="Genomic_DNA"/>
</dbReference>
<gene>
    <name evidence="2" type="ORF">GCM10009118_20820</name>
</gene>